<sequence length="359" mass="40518">MKIIEKYILEDVKMPIIFGVSLFTFIFLIEIIVSLMENIIVKGISLIDVLRILSFYLPPILSQTIPMGVFLGVMITFSKFTRTSEATAMSSIGMSLKDILKPIVILASFVTIFLFFLQESIIPRSFSKLEEITMKIAYENPVFQLKDKILIDEVDEYSLYIEKIDRRTNEAENVLIFQKEDKNNFPTILLGDKAYWKNINMVLEDSKFYTFNPDGTIKLEGEFKQKKIPLSSYFQEINIDVKDIEAMGITTLLKNLKGKTPIEKIPYLVEINRKIAIPLSTIVLSILGVLLSIGHHRSGKGASFGISLGVIFTYIVFLNVGMVMANRGVVSPYIGVWLPNLILFGGTALLYRKKAGGAK</sequence>
<feature type="transmembrane region" description="Helical" evidence="6">
    <location>
        <begin position="99"/>
        <end position="117"/>
    </location>
</feature>
<dbReference type="RefSeq" id="WP_320313746.1">
    <property type="nucleotide sequence ID" value="NZ_JAVIKH010000009.1"/>
</dbReference>
<comment type="caution">
    <text evidence="7">The sequence shown here is derived from an EMBL/GenBank/DDBJ whole genome shotgun (WGS) entry which is preliminary data.</text>
</comment>
<evidence type="ECO:0000256" key="6">
    <source>
        <dbReference type="SAM" id="Phobius"/>
    </source>
</evidence>
<feature type="transmembrane region" description="Helical" evidence="6">
    <location>
        <begin position="12"/>
        <end position="36"/>
    </location>
</feature>
<feature type="transmembrane region" description="Helical" evidence="6">
    <location>
        <begin position="330"/>
        <end position="351"/>
    </location>
</feature>
<evidence type="ECO:0000313" key="8">
    <source>
        <dbReference type="Proteomes" id="UP001279681"/>
    </source>
</evidence>
<evidence type="ECO:0000313" key="7">
    <source>
        <dbReference type="EMBL" id="MDX8336341.1"/>
    </source>
</evidence>
<accession>A0ABU4W9Y8</accession>
<dbReference type="Proteomes" id="UP001279681">
    <property type="component" value="Unassembled WGS sequence"/>
</dbReference>
<comment type="subcellular location">
    <subcellularLocation>
        <location evidence="1">Cell membrane</location>
        <topology evidence="1">Multi-pass membrane protein</topology>
    </subcellularLocation>
</comment>
<feature type="transmembrane region" description="Helical" evidence="6">
    <location>
        <begin position="275"/>
        <end position="293"/>
    </location>
</feature>
<dbReference type="EMBL" id="JAVIKH010000009">
    <property type="protein sequence ID" value="MDX8336341.1"/>
    <property type="molecule type" value="Genomic_DNA"/>
</dbReference>
<evidence type="ECO:0000256" key="1">
    <source>
        <dbReference type="ARBA" id="ARBA00004651"/>
    </source>
</evidence>
<gene>
    <name evidence="7" type="ORF">RFV38_07515</name>
</gene>
<organism evidence="7 8">
    <name type="scientific">Candidatus Cetobacterium colombiensis</name>
    <dbReference type="NCBI Taxonomy" id="3073100"/>
    <lineage>
        <taxon>Bacteria</taxon>
        <taxon>Fusobacteriati</taxon>
        <taxon>Fusobacteriota</taxon>
        <taxon>Fusobacteriia</taxon>
        <taxon>Fusobacteriales</taxon>
        <taxon>Fusobacteriaceae</taxon>
        <taxon>Cetobacterium</taxon>
    </lineage>
</organism>
<keyword evidence="2" id="KW-1003">Cell membrane</keyword>
<protein>
    <submittedName>
        <fullName evidence="7">LptF/LptG family permease</fullName>
    </submittedName>
</protein>
<proteinExistence type="predicted"/>
<dbReference type="InterPro" id="IPR005495">
    <property type="entry name" value="LptG/LptF_permease"/>
</dbReference>
<feature type="transmembrane region" description="Helical" evidence="6">
    <location>
        <begin position="305"/>
        <end position="324"/>
    </location>
</feature>
<evidence type="ECO:0000256" key="5">
    <source>
        <dbReference type="ARBA" id="ARBA00023136"/>
    </source>
</evidence>
<keyword evidence="3 6" id="KW-0812">Transmembrane</keyword>
<keyword evidence="4 6" id="KW-1133">Transmembrane helix</keyword>
<dbReference type="Pfam" id="PF03739">
    <property type="entry name" value="LptF_LptG"/>
    <property type="match status" value="1"/>
</dbReference>
<name>A0ABU4W9Y8_9FUSO</name>
<dbReference type="PANTHER" id="PTHR33529:SF6">
    <property type="entry name" value="YJGP_YJGQ FAMILY PERMEASE"/>
    <property type="match status" value="1"/>
</dbReference>
<dbReference type="PANTHER" id="PTHR33529">
    <property type="entry name" value="SLR0882 PROTEIN-RELATED"/>
    <property type="match status" value="1"/>
</dbReference>
<keyword evidence="5 6" id="KW-0472">Membrane</keyword>
<evidence type="ECO:0000256" key="3">
    <source>
        <dbReference type="ARBA" id="ARBA00022692"/>
    </source>
</evidence>
<reference evidence="8" key="1">
    <citation type="submission" date="2023-07" db="EMBL/GenBank/DDBJ databases">
        <authorList>
            <person name="Colorado M.A."/>
            <person name="Villamil L.M."/>
            <person name="Melo J.F."/>
            <person name="Rodriguez J.A."/>
            <person name="Ruiz R.Y."/>
        </authorList>
    </citation>
    <scope>NUCLEOTIDE SEQUENCE [LARGE SCALE GENOMIC DNA]</scope>
    <source>
        <strain evidence="8">C33</strain>
    </source>
</reference>
<evidence type="ECO:0000256" key="2">
    <source>
        <dbReference type="ARBA" id="ARBA00022475"/>
    </source>
</evidence>
<evidence type="ECO:0000256" key="4">
    <source>
        <dbReference type="ARBA" id="ARBA00022989"/>
    </source>
</evidence>
<feature type="transmembrane region" description="Helical" evidence="6">
    <location>
        <begin position="56"/>
        <end position="78"/>
    </location>
</feature>
<keyword evidence="8" id="KW-1185">Reference proteome</keyword>